<dbReference type="PROSITE" id="PS51299">
    <property type="entry name" value="HTH_APSES"/>
    <property type="match status" value="1"/>
</dbReference>
<evidence type="ECO:0000259" key="5">
    <source>
        <dbReference type="PROSITE" id="PS51299"/>
    </source>
</evidence>
<feature type="compositionally biased region" description="Polar residues" evidence="4">
    <location>
        <begin position="246"/>
        <end position="280"/>
    </location>
</feature>
<reference evidence="6 7" key="1">
    <citation type="journal article" date="2023" name="Elife">
        <title>Identification of key yeast species and microbe-microbe interactions impacting larval growth of Drosophila in the wild.</title>
        <authorList>
            <person name="Mure A."/>
            <person name="Sugiura Y."/>
            <person name="Maeda R."/>
            <person name="Honda K."/>
            <person name="Sakurai N."/>
            <person name="Takahashi Y."/>
            <person name="Watada M."/>
            <person name="Katoh T."/>
            <person name="Gotoh A."/>
            <person name="Gotoh Y."/>
            <person name="Taniguchi I."/>
            <person name="Nakamura K."/>
            <person name="Hayashi T."/>
            <person name="Katayama T."/>
            <person name="Uemura T."/>
            <person name="Hattori Y."/>
        </authorList>
    </citation>
    <scope>NUCLEOTIDE SEQUENCE [LARGE SCALE GENOMIC DNA]</scope>
    <source>
        <strain evidence="6 7">SC-9</strain>
    </source>
</reference>
<feature type="compositionally biased region" description="Basic and acidic residues" evidence="4">
    <location>
        <begin position="1230"/>
        <end position="1243"/>
    </location>
</feature>
<dbReference type="PROSITE" id="PS50088">
    <property type="entry name" value="ANK_REPEAT"/>
    <property type="match status" value="2"/>
</dbReference>
<gene>
    <name evidence="6" type="ORF">DASC09_052830</name>
</gene>
<feature type="compositionally biased region" description="Acidic residues" evidence="4">
    <location>
        <begin position="824"/>
        <end position="850"/>
    </location>
</feature>
<dbReference type="SUPFAM" id="SSF48403">
    <property type="entry name" value="Ankyrin repeat"/>
    <property type="match status" value="1"/>
</dbReference>
<dbReference type="SUPFAM" id="SSF54616">
    <property type="entry name" value="DNA-binding domain of Mlu1-box binding protein MBP1"/>
    <property type="match status" value="1"/>
</dbReference>
<feature type="domain" description="HTH APSES-type" evidence="5">
    <location>
        <begin position="94"/>
        <end position="200"/>
    </location>
</feature>
<organism evidence="6 7">
    <name type="scientific">Saccharomycopsis crataegensis</name>
    <dbReference type="NCBI Taxonomy" id="43959"/>
    <lineage>
        <taxon>Eukaryota</taxon>
        <taxon>Fungi</taxon>
        <taxon>Dikarya</taxon>
        <taxon>Ascomycota</taxon>
        <taxon>Saccharomycotina</taxon>
        <taxon>Saccharomycetes</taxon>
        <taxon>Saccharomycopsidaceae</taxon>
        <taxon>Saccharomycopsis</taxon>
    </lineage>
</organism>
<keyword evidence="2 3" id="KW-0040">ANK repeat</keyword>
<dbReference type="EMBL" id="BTFZ01000013">
    <property type="protein sequence ID" value="GMM37958.1"/>
    <property type="molecule type" value="Genomic_DNA"/>
</dbReference>
<keyword evidence="1" id="KW-0677">Repeat</keyword>
<feature type="region of interest" description="Disordered" evidence="4">
    <location>
        <begin position="424"/>
        <end position="446"/>
    </location>
</feature>
<dbReference type="PANTHER" id="PTHR43828:SF7">
    <property type="entry name" value="REGULATORY PROTEIN SWI4"/>
    <property type="match status" value="1"/>
</dbReference>
<feature type="repeat" description="ANK" evidence="3">
    <location>
        <begin position="494"/>
        <end position="526"/>
    </location>
</feature>
<evidence type="ECO:0000256" key="3">
    <source>
        <dbReference type="PROSITE-ProRule" id="PRU00023"/>
    </source>
</evidence>
<dbReference type="PANTHER" id="PTHR43828">
    <property type="entry name" value="ASPARAGINASE"/>
    <property type="match status" value="1"/>
</dbReference>
<dbReference type="InterPro" id="IPR002110">
    <property type="entry name" value="Ankyrin_rpt"/>
</dbReference>
<evidence type="ECO:0000256" key="4">
    <source>
        <dbReference type="SAM" id="MobiDB-lite"/>
    </source>
</evidence>
<dbReference type="Proteomes" id="UP001360560">
    <property type="component" value="Unassembled WGS sequence"/>
</dbReference>
<dbReference type="InterPro" id="IPR036887">
    <property type="entry name" value="HTH_APSES_sf"/>
</dbReference>
<feature type="repeat" description="ANK" evidence="3">
    <location>
        <begin position="653"/>
        <end position="685"/>
    </location>
</feature>
<evidence type="ECO:0000313" key="7">
    <source>
        <dbReference type="Proteomes" id="UP001360560"/>
    </source>
</evidence>
<feature type="region of interest" description="Disordered" evidence="4">
    <location>
        <begin position="198"/>
        <end position="280"/>
    </location>
</feature>
<dbReference type="GO" id="GO:0033309">
    <property type="term" value="C:SBF transcription complex"/>
    <property type="evidence" value="ECO:0007669"/>
    <property type="project" value="TreeGrafter"/>
</dbReference>
<dbReference type="Gene3D" id="1.25.40.20">
    <property type="entry name" value="Ankyrin repeat-containing domain"/>
    <property type="match status" value="1"/>
</dbReference>
<feature type="region of interest" description="Disordered" evidence="4">
    <location>
        <begin position="1136"/>
        <end position="1164"/>
    </location>
</feature>
<feature type="compositionally biased region" description="Polar residues" evidence="4">
    <location>
        <begin position="424"/>
        <end position="445"/>
    </location>
</feature>
<feature type="region of interest" description="Disordered" evidence="4">
    <location>
        <begin position="1220"/>
        <end position="1243"/>
    </location>
</feature>
<evidence type="ECO:0000313" key="6">
    <source>
        <dbReference type="EMBL" id="GMM37958.1"/>
    </source>
</evidence>
<comment type="caution">
    <text evidence="6">The sequence shown here is derived from an EMBL/GenBank/DDBJ whole genome shotgun (WGS) entry which is preliminary data.</text>
</comment>
<evidence type="ECO:0000256" key="1">
    <source>
        <dbReference type="ARBA" id="ARBA00022737"/>
    </source>
</evidence>
<keyword evidence="6" id="KW-0238">DNA-binding</keyword>
<dbReference type="SMART" id="SM01252">
    <property type="entry name" value="KilA-N"/>
    <property type="match status" value="1"/>
</dbReference>
<dbReference type="InterPro" id="IPR051642">
    <property type="entry name" value="SWI6-like"/>
</dbReference>
<dbReference type="Pfam" id="PF00023">
    <property type="entry name" value="Ank"/>
    <property type="match status" value="2"/>
</dbReference>
<accession>A0AAV5QSZ3</accession>
<feature type="region of interest" description="Disordered" evidence="4">
    <location>
        <begin position="285"/>
        <end position="304"/>
    </location>
</feature>
<dbReference type="InterPro" id="IPR036770">
    <property type="entry name" value="Ankyrin_rpt-contain_sf"/>
</dbReference>
<feature type="compositionally biased region" description="Polar residues" evidence="4">
    <location>
        <begin position="220"/>
        <end position="234"/>
    </location>
</feature>
<dbReference type="RefSeq" id="XP_064854954.1">
    <property type="nucleotide sequence ID" value="XM_064998882.1"/>
</dbReference>
<dbReference type="GO" id="GO:0001228">
    <property type="term" value="F:DNA-binding transcription activator activity, RNA polymerase II-specific"/>
    <property type="evidence" value="ECO:0007669"/>
    <property type="project" value="UniProtKB-ARBA"/>
</dbReference>
<feature type="region of interest" description="Disordered" evidence="4">
    <location>
        <begin position="367"/>
        <end position="390"/>
    </location>
</feature>
<dbReference type="GO" id="GO:0003677">
    <property type="term" value="F:DNA binding"/>
    <property type="evidence" value="ECO:0007669"/>
    <property type="project" value="UniProtKB-KW"/>
</dbReference>
<feature type="region of interest" description="Disordered" evidence="4">
    <location>
        <begin position="824"/>
        <end position="862"/>
    </location>
</feature>
<name>A0AAV5QSZ3_9ASCO</name>
<feature type="compositionally biased region" description="Low complexity" evidence="4">
    <location>
        <begin position="371"/>
        <end position="390"/>
    </location>
</feature>
<dbReference type="InterPro" id="IPR003163">
    <property type="entry name" value="Tscrpt_reg_HTH_APSES-type"/>
</dbReference>
<proteinExistence type="predicted"/>
<keyword evidence="7" id="KW-1185">Reference proteome</keyword>
<dbReference type="GO" id="GO:0030907">
    <property type="term" value="C:MBF transcription complex"/>
    <property type="evidence" value="ECO:0007669"/>
    <property type="project" value="TreeGrafter"/>
</dbReference>
<dbReference type="SMART" id="SM00248">
    <property type="entry name" value="ANK"/>
    <property type="match status" value="2"/>
</dbReference>
<sequence>MNSAISEIIQPTAMSDHQSHQPQRLPHHSHIPPQLQLATPIKQDIATTSSSSVTSVTPTPSSATFPMINHFHNQSQTPNDSAINQSSPDQHPPLYISTYSGVDVYEAYINGFPLMRRCSDDWVNSTQILKAAKFPKAQRTRILEKEIQTGNHQKIQGGNGRFQGTWVPLEIAKQLAEKHGLTKELEIVLYYIPDPNNPLKRMNRSLKHNSATPSKRKKLNNGNAFTNETPSKSAKSLAANGASKKQIASNKNGSTSQLSISSNNFSTPHPQSTGGNNLFMISQGLTPQQQQQQQQQQLHHHQQQLNNQVIGQVSTPVNNVVPGNFPSLAAAPNTFMSYVPVSSNPSSATTPHFSQFPPTVHQFLPSQVATQESHSQQQQQQQPYSHQAQLQLQQQFHQQQLLQQHFQQQQQQRFQQHQERLTTNVPNAQPNKTLQPNELGSNSNGGAILRPPSMGIDYSKHLISYFSSGATASIPQFVLNPPMDFNLDAPIDSEGHAPLHWAAAMGHLPLVAALISHNANPLVQNTLGLNPLCRLVTFTNCHEKQNFPQILEYLKTSLYQPDGNNRLIVHYLAQFSGIKSKRASIQYYFDHIMQEISSANEFCNTQMLRLKRQEILKLRRGRGEKLAIEDVVCDVEQEKNSFIRMILNHCDVHGDTPLHIAVRSKTERMIKKLISAGGDVMVENIDGESSLDLLGQSGLKVESILGDISQFRNARASHQPQTAAAAVVVGPGATSELKAVNNENSTSDVNIDIGNPASEILNSASHPVAANLFKSPKVPNGLLDDYNKENFFLKTPEITQIPAQNMRLNGIDDRIQDKTIIDDEEEEEDDDHDHDHDNDNDDDDDDDDDANNPSDKKKLVNTQDLLINRSNLTISDSRKSNSLEVDKSNNSFGIISPMKKINFDDSVMSVADATMLSVSGSKNTDSNLNLTSVNDFASPLKRLASDVFVGSDLVNLNGNEGIEKANNKHHSGLLEGTPTRIIGAATNNENSVIMQETDPAEEQKLESGSQNIVGHEFISTIQSNKSVINFATPNQRSLPPTTTTITTTRQEKFVSSEGDFSFAKFKSVYLTQLSLLERHMSIDRSQWDSQAHEGSSLLERVLQDLQITDGHIRSRLANVFDINDNNDSQALKRVLGAQDTDDDEENISTTVRPRKDSESENPFYVNGVNKGEVALARELKAKVEVKEVELGQMEEKLYRIVERSQAKTLADLVTSEELEANASLSNSDATDSKETLEKNDIMDKGTPEERVSLLLELTKLQMMRQLRVQDLVAKMVDHTVSRKMNNYRKLIGISCGFKIESIDDLIDGIEQALVSNSEATQI</sequence>
<evidence type="ECO:0000256" key="2">
    <source>
        <dbReference type="ARBA" id="ARBA00023043"/>
    </source>
</evidence>
<dbReference type="Gene3D" id="3.10.260.10">
    <property type="entry name" value="Transcription regulator HTH, APSES-type DNA-binding domain"/>
    <property type="match status" value="1"/>
</dbReference>
<dbReference type="GeneID" id="90075933"/>
<feature type="region of interest" description="Disordered" evidence="4">
    <location>
        <begin position="46"/>
        <end position="89"/>
    </location>
</feature>
<dbReference type="InterPro" id="IPR018004">
    <property type="entry name" value="KilA/APSES_HTH"/>
</dbReference>
<feature type="compositionally biased region" description="Low complexity" evidence="4">
    <location>
        <begin position="288"/>
        <end position="304"/>
    </location>
</feature>
<feature type="compositionally biased region" description="Low complexity" evidence="4">
    <location>
        <begin position="46"/>
        <end position="64"/>
    </location>
</feature>
<feature type="compositionally biased region" description="Polar residues" evidence="4">
    <location>
        <begin position="71"/>
        <end position="89"/>
    </location>
</feature>
<dbReference type="PROSITE" id="PS50297">
    <property type="entry name" value="ANK_REP_REGION"/>
    <property type="match status" value="2"/>
</dbReference>
<dbReference type="Pfam" id="PF04383">
    <property type="entry name" value="KilA-N"/>
    <property type="match status" value="1"/>
</dbReference>
<protein>
    <submittedName>
        <fullName evidence="6">SBF complex DNA-binding subunit</fullName>
    </submittedName>
</protein>